<keyword evidence="5 8" id="KW-0804">Transcription</keyword>
<feature type="compositionally biased region" description="Basic and acidic residues" evidence="9">
    <location>
        <begin position="201"/>
        <end position="212"/>
    </location>
</feature>
<comment type="subcellular location">
    <subcellularLocation>
        <location evidence="1 8">Nucleus</location>
    </subcellularLocation>
</comment>
<reference evidence="11" key="1">
    <citation type="submission" date="2011-03" db="EMBL/GenBank/DDBJ databases">
        <title>Version 3 of the genome sequence of Otolemur garnettii (Bushbaby).</title>
        <authorList>
            <consortium name="The Broad Institute Genome Sequencing Platform"/>
            <person name="Di Palma F."/>
            <person name="Johnson J."/>
            <person name="Lander E.S."/>
            <person name="Lindblad-Toh K."/>
            <person name="Jaffe D.B."/>
            <person name="Gnerre S."/>
            <person name="MacCallum I."/>
            <person name="Przybylski D."/>
            <person name="Ribeiro F.J."/>
            <person name="Burton J.N."/>
            <person name="Walker B.J."/>
            <person name="Sharpe T."/>
            <person name="Hall G."/>
        </authorList>
    </citation>
    <scope>NUCLEOTIDE SEQUENCE [LARGE SCALE GENOMIC DNA]</scope>
</reference>
<feature type="compositionally biased region" description="Basic and acidic residues" evidence="9">
    <location>
        <begin position="253"/>
        <end position="267"/>
    </location>
</feature>
<evidence type="ECO:0000256" key="9">
    <source>
        <dbReference type="SAM" id="MobiDB-lite"/>
    </source>
</evidence>
<dbReference type="InterPro" id="IPR036390">
    <property type="entry name" value="WH_DNA-bd_sf"/>
</dbReference>
<dbReference type="InterPro" id="IPR011039">
    <property type="entry name" value="TFIIF_interaction"/>
</dbReference>
<dbReference type="EMBL" id="AAQR03114669">
    <property type="status" value="NOT_ANNOTATED_CDS"/>
    <property type="molecule type" value="Genomic_DNA"/>
</dbReference>
<protein>
    <recommendedName>
        <fullName evidence="8">Transcription initiation factor IIF subunit alpha</fullName>
    </recommendedName>
</protein>
<comment type="function">
    <text evidence="7 8">TFIIF is a general transcription initiation factor that binds to RNA polymerase II and helps to recruit it to the initiation complex in collaboration with TFIIB. It promotes transcription elongation.</text>
</comment>
<dbReference type="InterPro" id="IPR008851">
    <property type="entry name" value="TFIIF-alpha"/>
</dbReference>
<dbReference type="GO" id="GO:0003677">
    <property type="term" value="F:DNA binding"/>
    <property type="evidence" value="ECO:0007669"/>
    <property type="project" value="UniProtKB-KW"/>
</dbReference>
<keyword evidence="11" id="KW-1185">Reference proteome</keyword>
<dbReference type="InterPro" id="IPR036388">
    <property type="entry name" value="WH-like_DNA-bd_sf"/>
</dbReference>
<feature type="compositionally biased region" description="Basic and acidic residues" evidence="9">
    <location>
        <begin position="315"/>
        <end position="325"/>
    </location>
</feature>
<evidence type="ECO:0000256" key="5">
    <source>
        <dbReference type="ARBA" id="ARBA00023163"/>
    </source>
</evidence>
<dbReference type="PANTHER" id="PTHR13011:SF0">
    <property type="entry name" value="GENERAL TRANSCRIPTION FACTOR IIF SUBUNIT 1"/>
    <property type="match status" value="1"/>
</dbReference>
<evidence type="ECO:0000256" key="6">
    <source>
        <dbReference type="ARBA" id="ARBA00023242"/>
    </source>
</evidence>
<dbReference type="Pfam" id="PF05793">
    <property type="entry name" value="TFIIF_alpha"/>
    <property type="match status" value="1"/>
</dbReference>
<name>H0XIL0_OTOGA</name>
<dbReference type="HOGENOM" id="CLU_027572_2_0_1"/>
<evidence type="ECO:0000313" key="10">
    <source>
        <dbReference type="Ensembl" id="ENSOGAP00000015950.1"/>
    </source>
</evidence>
<dbReference type="SUPFAM" id="SSF46785">
    <property type="entry name" value="Winged helix' DNA-binding domain"/>
    <property type="match status" value="1"/>
</dbReference>
<dbReference type="GO" id="GO:0005674">
    <property type="term" value="C:transcription factor TFIIF complex"/>
    <property type="evidence" value="ECO:0007669"/>
    <property type="project" value="TreeGrafter"/>
</dbReference>
<comment type="similarity">
    <text evidence="2 8">Belongs to the TFIIF alpha subunit family.</text>
</comment>
<dbReference type="Proteomes" id="UP000005225">
    <property type="component" value="Unassembled WGS sequence"/>
</dbReference>
<evidence type="ECO:0000313" key="11">
    <source>
        <dbReference type="Proteomes" id="UP000005225"/>
    </source>
</evidence>
<dbReference type="eggNOG" id="KOG2393">
    <property type="taxonomic scope" value="Eukaryota"/>
</dbReference>
<dbReference type="AlphaFoldDB" id="H0XIL0"/>
<dbReference type="GeneTree" id="ENSGT00440000038032"/>
<keyword evidence="3 8" id="KW-0805">Transcription regulation</keyword>
<dbReference type="GO" id="GO:0001096">
    <property type="term" value="F:TFIIF-class transcription factor complex binding"/>
    <property type="evidence" value="ECO:0007669"/>
    <property type="project" value="TreeGrafter"/>
</dbReference>
<organism evidence="10 11">
    <name type="scientific">Otolemur garnettii</name>
    <name type="common">Small-eared galago</name>
    <name type="synonym">Garnett's greater bushbaby</name>
    <dbReference type="NCBI Taxonomy" id="30611"/>
    <lineage>
        <taxon>Eukaryota</taxon>
        <taxon>Metazoa</taxon>
        <taxon>Chordata</taxon>
        <taxon>Craniata</taxon>
        <taxon>Vertebrata</taxon>
        <taxon>Euteleostomi</taxon>
        <taxon>Mammalia</taxon>
        <taxon>Eutheria</taxon>
        <taxon>Euarchontoglires</taxon>
        <taxon>Primates</taxon>
        <taxon>Strepsirrhini</taxon>
        <taxon>Lorisiformes</taxon>
        <taxon>Galagidae</taxon>
        <taxon>Otolemur</taxon>
    </lineage>
</organism>
<evidence type="ECO:0000256" key="7">
    <source>
        <dbReference type="ARBA" id="ARBA00025232"/>
    </source>
</evidence>
<feature type="compositionally biased region" description="Low complexity" evidence="9">
    <location>
        <begin position="349"/>
        <end position="358"/>
    </location>
</feature>
<reference evidence="10" key="2">
    <citation type="submission" date="2025-08" db="UniProtKB">
        <authorList>
            <consortium name="Ensembl"/>
        </authorList>
    </citation>
    <scope>IDENTIFICATION</scope>
</reference>
<evidence type="ECO:0000256" key="1">
    <source>
        <dbReference type="ARBA" id="ARBA00004123"/>
    </source>
</evidence>
<reference evidence="10" key="3">
    <citation type="submission" date="2025-09" db="UniProtKB">
        <authorList>
            <consortium name="Ensembl"/>
        </authorList>
    </citation>
    <scope>IDENTIFICATION</scope>
</reference>
<dbReference type="OMA" id="MRFNDNL"/>
<accession>H0XIL0</accession>
<dbReference type="GO" id="GO:0032968">
    <property type="term" value="P:positive regulation of transcription elongation by RNA polymerase II"/>
    <property type="evidence" value="ECO:0007669"/>
    <property type="project" value="InterPro"/>
</dbReference>
<dbReference type="InParanoid" id="H0XIL0"/>
<evidence type="ECO:0000256" key="2">
    <source>
        <dbReference type="ARBA" id="ARBA00005249"/>
    </source>
</evidence>
<proteinExistence type="inferred from homology"/>
<feature type="compositionally biased region" description="Polar residues" evidence="9">
    <location>
        <begin position="403"/>
        <end position="414"/>
    </location>
</feature>
<keyword evidence="6 8" id="KW-0539">Nucleus</keyword>
<keyword evidence="4 8" id="KW-0238">DNA-binding</keyword>
<feature type="compositionally biased region" description="Basic and acidic residues" evidence="9">
    <location>
        <begin position="277"/>
        <end position="306"/>
    </location>
</feature>
<sequence>MATPGPVDQTVTECVVRVPKNMNKKYSIMAFNAADKVNFATWSQARLERDLSNRKIYQEAEMTQSGSGAKFSRKLRDEAPVKKEGVGLQGFRAEDQPWLLHVSGESGRKFKGIKRGGVTENASYYIFTQCPDGSFEAFPVHEWYNFTPLAPHRTPIAEEAAEAGRSNKVQNHFSILQQRRPKDQHQDWGEEDKKARELHVLDLEGDQQRSSEDCMASGERGSRAPQAKKKVPPTKAGGKRKKKGSDDEAFQDGDNRNFEGHQVDYKVDGSSSSQDEPEGKPKVAQEEERPKAVDELSENSKQEKGAKKAPAPQEKPGKDSSKESDIDSEASSALSKAKREQKPSGGGSRASSRPGTPSNASTLGAASNWLEQGKRAVKTPAAKRLRLDAGPQSLPGRSPTQPPSGKSTPSSGDVQVTEDAVCCDLTQKPMTTKDLLMFQTKKMGLSSEQTVNVQDQNLKWFNPELKMVFSLKK</sequence>
<evidence type="ECO:0000256" key="3">
    <source>
        <dbReference type="ARBA" id="ARBA00023015"/>
    </source>
</evidence>
<feature type="compositionally biased region" description="Basic residues" evidence="9">
    <location>
        <begin position="226"/>
        <end position="243"/>
    </location>
</feature>
<dbReference type="GO" id="GO:0016251">
    <property type="term" value="F:RNA polymerase II general transcription initiation factor activity"/>
    <property type="evidence" value="ECO:0007669"/>
    <property type="project" value="TreeGrafter"/>
</dbReference>
<dbReference type="Gene3D" id="1.10.10.10">
    <property type="entry name" value="Winged helix-like DNA-binding domain superfamily/Winged helix DNA-binding domain"/>
    <property type="match status" value="1"/>
</dbReference>
<dbReference type="GO" id="GO:0006367">
    <property type="term" value="P:transcription initiation at RNA polymerase II promoter"/>
    <property type="evidence" value="ECO:0007669"/>
    <property type="project" value="InterPro"/>
</dbReference>
<dbReference type="PANTHER" id="PTHR13011">
    <property type="entry name" value="TFIIF-ALPHA"/>
    <property type="match status" value="1"/>
</dbReference>
<evidence type="ECO:0000256" key="8">
    <source>
        <dbReference type="RuleBase" id="RU366044"/>
    </source>
</evidence>
<dbReference type="Ensembl" id="ENSOGAT00000025262.1">
    <property type="protein sequence ID" value="ENSOGAP00000015950.1"/>
    <property type="gene ID" value="ENSOGAG00000034867.1"/>
</dbReference>
<feature type="region of interest" description="Disordered" evidence="9">
    <location>
        <begin position="201"/>
        <end position="415"/>
    </location>
</feature>
<evidence type="ECO:0000256" key="4">
    <source>
        <dbReference type="ARBA" id="ARBA00023125"/>
    </source>
</evidence>
<feature type="compositionally biased region" description="Basic residues" evidence="9">
    <location>
        <begin position="375"/>
        <end position="384"/>
    </location>
</feature>
<dbReference type="STRING" id="30611.ENSOGAP00000015950"/>
<dbReference type="SUPFAM" id="SSF50916">
    <property type="entry name" value="Rap30/74 interaction domains"/>
    <property type="match status" value="1"/>
</dbReference>